<keyword evidence="3" id="KW-0433">Leucine-rich repeat</keyword>
<dbReference type="InterPro" id="IPR032675">
    <property type="entry name" value="LRR_dom_sf"/>
</dbReference>
<proteinExistence type="inferred from homology"/>
<dbReference type="InterPro" id="IPR044974">
    <property type="entry name" value="Disease_R_plants"/>
</dbReference>
<comment type="function">
    <text evidence="1">Confers resistance to late blight (Phytophthora infestans) races carrying the avirulence gene Avr1. Resistance proteins guard the plant against pathogens that contain an appropriate avirulence protein via an indirect interaction with this avirulence protein. That triggers a defense system including the hypersensitive response, which restricts the pathogen growth.</text>
</comment>
<dbReference type="PRINTS" id="PR00364">
    <property type="entry name" value="DISEASERSIST"/>
</dbReference>
<dbReference type="PANTHER" id="PTHR23155">
    <property type="entry name" value="DISEASE RESISTANCE PROTEIN RP"/>
    <property type="match status" value="1"/>
</dbReference>
<feature type="coiled-coil region" evidence="7">
    <location>
        <begin position="59"/>
        <end position="107"/>
    </location>
</feature>
<evidence type="ECO:0000256" key="1">
    <source>
        <dbReference type="ARBA" id="ARBA00002074"/>
    </source>
</evidence>
<keyword evidence="7" id="KW-0175">Coiled coil</keyword>
<dbReference type="eggNOG" id="KOG4658">
    <property type="taxonomic scope" value="Eukaryota"/>
</dbReference>
<organism evidence="9 10">
    <name type="scientific">Erythranthe guttata</name>
    <name type="common">Yellow monkey flower</name>
    <name type="synonym">Mimulus guttatus</name>
    <dbReference type="NCBI Taxonomy" id="4155"/>
    <lineage>
        <taxon>Eukaryota</taxon>
        <taxon>Viridiplantae</taxon>
        <taxon>Streptophyta</taxon>
        <taxon>Embryophyta</taxon>
        <taxon>Tracheophyta</taxon>
        <taxon>Spermatophyta</taxon>
        <taxon>Magnoliopsida</taxon>
        <taxon>eudicotyledons</taxon>
        <taxon>Gunneridae</taxon>
        <taxon>Pentapetalae</taxon>
        <taxon>asterids</taxon>
        <taxon>lamiids</taxon>
        <taxon>Lamiales</taxon>
        <taxon>Phrymaceae</taxon>
        <taxon>Erythranthe</taxon>
    </lineage>
</organism>
<dbReference type="GO" id="GO:0005737">
    <property type="term" value="C:cytoplasm"/>
    <property type="evidence" value="ECO:0007669"/>
    <property type="project" value="UniProtKB-SubCell"/>
</dbReference>
<evidence type="ECO:0000256" key="2">
    <source>
        <dbReference type="ARBA" id="ARBA00008894"/>
    </source>
</evidence>
<dbReference type="InterPro" id="IPR027417">
    <property type="entry name" value="P-loop_NTPase"/>
</dbReference>
<dbReference type="InterPro" id="IPR042197">
    <property type="entry name" value="Apaf_helical"/>
</dbReference>
<evidence type="ECO:0000259" key="8">
    <source>
        <dbReference type="Pfam" id="PF00931"/>
    </source>
</evidence>
<dbReference type="SUPFAM" id="SSF52058">
    <property type="entry name" value="L domain-like"/>
    <property type="match status" value="1"/>
</dbReference>
<evidence type="ECO:0000256" key="7">
    <source>
        <dbReference type="SAM" id="Coils"/>
    </source>
</evidence>
<dbReference type="EMBL" id="KI632161">
    <property type="protein sequence ID" value="EYU23616.1"/>
    <property type="molecule type" value="Genomic_DNA"/>
</dbReference>
<dbReference type="Gene3D" id="1.10.8.430">
    <property type="entry name" value="Helical domain of apoptotic protease-activating factors"/>
    <property type="match status" value="1"/>
</dbReference>
<dbReference type="Pfam" id="PF00931">
    <property type="entry name" value="NB-ARC"/>
    <property type="match status" value="1"/>
</dbReference>
<evidence type="ECO:0000313" key="10">
    <source>
        <dbReference type="Proteomes" id="UP000030748"/>
    </source>
</evidence>
<evidence type="ECO:0000313" key="9">
    <source>
        <dbReference type="EMBL" id="EYU23616.1"/>
    </source>
</evidence>
<feature type="domain" description="NB-ARC" evidence="8">
    <location>
        <begin position="167"/>
        <end position="282"/>
    </location>
</feature>
<name>A0A022Q6N0_ERYGU</name>
<gene>
    <name evidence="9" type="ORF">MIMGU_mgv1a025793mg</name>
</gene>
<dbReference type="SUPFAM" id="SSF52540">
    <property type="entry name" value="P-loop containing nucleoside triphosphate hydrolases"/>
    <property type="match status" value="1"/>
</dbReference>
<reference evidence="9 10" key="1">
    <citation type="journal article" date="2013" name="Proc. Natl. Acad. Sci. U.S.A.">
        <title>Fine-scale variation in meiotic recombination in Mimulus inferred from population shotgun sequencing.</title>
        <authorList>
            <person name="Hellsten U."/>
            <person name="Wright K.M."/>
            <person name="Jenkins J."/>
            <person name="Shu S."/>
            <person name="Yuan Y."/>
            <person name="Wessler S.R."/>
            <person name="Schmutz J."/>
            <person name="Willis J.H."/>
            <person name="Rokhsar D.S."/>
        </authorList>
    </citation>
    <scope>NUCLEOTIDE SEQUENCE [LARGE SCALE GENOMIC DNA]</scope>
    <source>
        <strain evidence="10">cv. DUN x IM62</strain>
    </source>
</reference>
<keyword evidence="5" id="KW-0677">Repeat</keyword>
<dbReference type="Gene3D" id="3.80.10.10">
    <property type="entry name" value="Ribonuclease Inhibitor"/>
    <property type="match status" value="1"/>
</dbReference>
<dbReference type="Gene3D" id="1.10.10.10">
    <property type="entry name" value="Winged helix-like DNA-binding domain superfamily/Winged helix DNA-binding domain"/>
    <property type="match status" value="1"/>
</dbReference>
<sequence>MAYSAVNSLLQTTQRLLKSSRISIAPNSVKIAEFVYEEAHSLQQVLITLDRSSTNRNKVKDLDKQIKDTVCELEDTLEESLFDDQDINSLTEMAKKMKEYTDELKNQLPEEEDAVSSNTYDINSSTEMLSKMMECTNSDVSNKLCEKDDALSSRIGNFGVLSDEFSKIKDLLTDHFYWEIKVVALFGMAGIGKTYFAKKIFEDPSISSRFDCRAFVNIGQKYELKEVIRAILAQLDIENGGMFIERDDKLVEVFDDLIWLFPDFNSGSRVLITTRIEEVAKSCLFWKDLREIFPNDLIGTVVSQTAKLKGEAQYGLYGFREMRLLSKEESWHLLREKVFGKEGLCSYKLEKAGKKIAEKCEGLPLTIVTVGKVLLEAENKTWEYWNEVAEKQNSVFVDAYEQMYEVLFRSYENLPQHLKLCFLYMGVFLEKHEIIRSKLIDLWIADGILESYFYGSEYLEKLVSSSVAMALKQSYNGQTKTCSLHSTFWYLCNKEAAKSKFFYALNSIDDALEEGGIESQRRLCVRNNVLFGIKDVYDFVGSISTVRSLLCTGLYHQFPVPICFDLILLRVLDALTIRFYEFPLEVVKLVQLRYLALTSNGELHFSISKLSSLEYLIVHRHLDIVKSDKDSSYLPKEIWDMKELKYLHVMGSDIPNPWEKESLLPNLVTLLDASPQSCTRAVLERMPRLKKLGIRIESDGPFSFFDHISHLRELRSLKCVVANCWVLNTNTQVYVSQTSSKVDS</sequence>
<protein>
    <recommendedName>
        <fullName evidence="8">NB-ARC domain-containing protein</fullName>
    </recommendedName>
</protein>
<evidence type="ECO:0000256" key="4">
    <source>
        <dbReference type="ARBA" id="ARBA00022667"/>
    </source>
</evidence>
<dbReference type="InterPro" id="IPR002182">
    <property type="entry name" value="NB-ARC"/>
</dbReference>
<dbReference type="PANTHER" id="PTHR23155:SF1152">
    <property type="entry name" value="AAA+ ATPASE DOMAIN-CONTAINING PROTEIN"/>
    <property type="match status" value="1"/>
</dbReference>
<dbReference type="STRING" id="4155.A0A022Q6N0"/>
<dbReference type="Proteomes" id="UP000030748">
    <property type="component" value="Unassembled WGS sequence"/>
</dbReference>
<evidence type="ECO:0000256" key="6">
    <source>
        <dbReference type="ARBA" id="ARBA00022821"/>
    </source>
</evidence>
<keyword evidence="6" id="KW-0611">Plant defense</keyword>
<dbReference type="AlphaFoldDB" id="A0A022Q6N0"/>
<dbReference type="InterPro" id="IPR036388">
    <property type="entry name" value="WH-like_DNA-bd_sf"/>
</dbReference>
<dbReference type="GO" id="GO:0009626">
    <property type="term" value="P:plant-type hypersensitive response"/>
    <property type="evidence" value="ECO:0007669"/>
    <property type="project" value="UniProtKB-KW"/>
</dbReference>
<keyword evidence="10" id="KW-1185">Reference proteome</keyword>
<dbReference type="Gene3D" id="1.20.5.4130">
    <property type="match status" value="1"/>
</dbReference>
<keyword evidence="4" id="KW-0381">Hypersensitive response</keyword>
<evidence type="ECO:0000256" key="3">
    <source>
        <dbReference type="ARBA" id="ARBA00022614"/>
    </source>
</evidence>
<dbReference type="GO" id="GO:0043531">
    <property type="term" value="F:ADP binding"/>
    <property type="evidence" value="ECO:0007669"/>
    <property type="project" value="InterPro"/>
</dbReference>
<dbReference type="Gene3D" id="3.40.50.300">
    <property type="entry name" value="P-loop containing nucleotide triphosphate hydrolases"/>
    <property type="match status" value="1"/>
</dbReference>
<accession>A0A022Q6N0</accession>
<evidence type="ECO:0000256" key="5">
    <source>
        <dbReference type="ARBA" id="ARBA00022737"/>
    </source>
</evidence>
<comment type="similarity">
    <text evidence="2">Belongs to the disease resistance NB-LRR family.</text>
</comment>